<evidence type="ECO:0008006" key="3">
    <source>
        <dbReference type="Google" id="ProtNLM"/>
    </source>
</evidence>
<dbReference type="EMBL" id="JACOPB010000034">
    <property type="protein sequence ID" value="MBC5712409.1"/>
    <property type="molecule type" value="Genomic_DNA"/>
</dbReference>
<protein>
    <recommendedName>
        <fullName evidence="3">Transposase</fullName>
    </recommendedName>
</protein>
<dbReference type="RefSeq" id="WP_187024827.1">
    <property type="nucleotide sequence ID" value="NZ_JACOPB010000034.1"/>
</dbReference>
<name>A0ABR7HGU8_9FIRM</name>
<keyword evidence="2" id="KW-1185">Reference proteome</keyword>
<dbReference type="Proteomes" id="UP000634672">
    <property type="component" value="Unassembled WGS sequence"/>
</dbReference>
<accession>A0ABR7HGU8</accession>
<comment type="caution">
    <text evidence="1">The sequence shown here is derived from an EMBL/GenBank/DDBJ whole genome shotgun (WGS) entry which is preliminary data.</text>
</comment>
<sequence>MPDVRPLNRTKYNITKHRFSELYNFCLQYKEWKDELKYKTDTVKSIEISELPKGEGEAGNPTQELALRRMELEKKCKLVEETAMAAGGVELYPYIMKAVTEEGITYRYLSMIMNISCSKNTYYERRKKFYWLMDKKKE</sequence>
<organism evidence="1 2">
    <name type="scientific">Hungatella hominis</name>
    <dbReference type="NCBI Taxonomy" id="2763050"/>
    <lineage>
        <taxon>Bacteria</taxon>
        <taxon>Bacillati</taxon>
        <taxon>Bacillota</taxon>
        <taxon>Clostridia</taxon>
        <taxon>Lachnospirales</taxon>
        <taxon>Lachnospiraceae</taxon>
        <taxon>Hungatella</taxon>
    </lineage>
</organism>
<reference evidence="1 2" key="1">
    <citation type="submission" date="2020-08" db="EMBL/GenBank/DDBJ databases">
        <title>Genome public.</title>
        <authorList>
            <person name="Liu C."/>
            <person name="Sun Q."/>
        </authorList>
    </citation>
    <scope>NUCLEOTIDE SEQUENCE [LARGE SCALE GENOMIC DNA]</scope>
    <source>
        <strain evidence="1 2">NSJ-66</strain>
    </source>
</reference>
<proteinExistence type="predicted"/>
<evidence type="ECO:0000313" key="2">
    <source>
        <dbReference type="Proteomes" id="UP000634672"/>
    </source>
</evidence>
<evidence type="ECO:0000313" key="1">
    <source>
        <dbReference type="EMBL" id="MBC5712409.1"/>
    </source>
</evidence>
<gene>
    <name evidence="1" type="ORF">H8S75_31400</name>
</gene>